<dbReference type="InterPro" id="IPR050408">
    <property type="entry name" value="HGPRT"/>
</dbReference>
<dbReference type="Pfam" id="PF00156">
    <property type="entry name" value="Pribosyltran"/>
    <property type="match status" value="1"/>
</dbReference>
<dbReference type="GO" id="GO:0006166">
    <property type="term" value="P:purine ribonucleoside salvage"/>
    <property type="evidence" value="ECO:0007669"/>
    <property type="project" value="UniProtKB-KW"/>
</dbReference>
<dbReference type="GO" id="GO:0004422">
    <property type="term" value="F:hypoxanthine phosphoribosyltransferase activity"/>
    <property type="evidence" value="ECO:0007669"/>
    <property type="project" value="InterPro"/>
</dbReference>
<evidence type="ECO:0000256" key="16">
    <source>
        <dbReference type="RuleBase" id="RU364099"/>
    </source>
</evidence>
<reference evidence="19" key="1">
    <citation type="submission" date="2016-01" db="EMBL/GenBank/DDBJ databases">
        <authorList>
            <person name="Mitreva M."/>
            <person name="Pepin K.H."/>
            <person name="Mihindukulasuriya K.A."/>
            <person name="Fulton R."/>
            <person name="Fronick C."/>
            <person name="O'Laughlin M."/>
            <person name="Miner T."/>
            <person name="Herter B."/>
            <person name="Rosa B.A."/>
            <person name="Cordes M."/>
            <person name="Tomlinson C."/>
            <person name="Wollam A."/>
            <person name="Palsikar V.B."/>
            <person name="Mardis E.R."/>
            <person name="Wilson R.K."/>
        </authorList>
    </citation>
    <scope>NUCLEOTIDE SEQUENCE [LARGE SCALE GENOMIC DNA]</scope>
    <source>
        <strain evidence="19">MJR8151</strain>
    </source>
</reference>
<evidence type="ECO:0000256" key="9">
    <source>
        <dbReference type="ARBA" id="ARBA00022679"/>
    </source>
</evidence>
<comment type="caution">
    <text evidence="18">The sequence shown here is derived from an EMBL/GenBank/DDBJ whole genome shotgun (WGS) entry which is preliminary data.</text>
</comment>
<evidence type="ECO:0000259" key="17">
    <source>
        <dbReference type="Pfam" id="PF00156"/>
    </source>
</evidence>
<keyword evidence="7 16" id="KW-0963">Cytoplasm</keyword>
<dbReference type="GO" id="GO:0052657">
    <property type="term" value="F:guanine phosphoribosyltransferase activity"/>
    <property type="evidence" value="ECO:0007669"/>
    <property type="project" value="UniProtKB-ARBA"/>
</dbReference>
<comment type="pathway">
    <text evidence="5">Purine metabolism; GMP biosynthesis via salvage pathway; GMP from guanine: step 1/1.</text>
</comment>
<evidence type="ECO:0000256" key="13">
    <source>
        <dbReference type="ARBA" id="ARBA00022842"/>
    </source>
</evidence>
<dbReference type="InterPro" id="IPR005904">
    <property type="entry name" value="Hxn_phspho_trans"/>
</dbReference>
<gene>
    <name evidence="18" type="ORF">HMPREF3200_01818</name>
</gene>
<comment type="function">
    <text evidence="2">Purine salvage pathway enzyme that catalyzes the transfer of the ribosyl-5-phosphate group from 5-phospho-alpha-D-ribose 1-diphosphate (PRPP) to the N9 position of the 6-oxopurines hypoxanthine and guanine to form the corresponding ribonucleotides IMP (inosine 5'-monophosphate) and GMP (guanosine 5'-monophosphate), with the release of PPi.</text>
</comment>
<dbReference type="CDD" id="cd06223">
    <property type="entry name" value="PRTases_typeI"/>
    <property type="match status" value="1"/>
</dbReference>
<name>A0A133KA70_9FIRM</name>
<comment type="cofactor">
    <cofactor evidence="1 16">
        <name>Mg(2+)</name>
        <dbReference type="ChEBI" id="CHEBI:18420"/>
    </cofactor>
</comment>
<evidence type="ECO:0000256" key="15">
    <source>
        <dbReference type="ARBA" id="ARBA00049402"/>
    </source>
</evidence>
<keyword evidence="10 16" id="KW-0479">Metal-binding</keyword>
<comment type="pathway">
    <text evidence="4 16">Purine metabolism; IMP biosynthesis via salvage pathway; IMP from hypoxanthine: step 1/1.</text>
</comment>
<accession>A0A133KA70</accession>
<dbReference type="GO" id="GO:0000287">
    <property type="term" value="F:magnesium ion binding"/>
    <property type="evidence" value="ECO:0007669"/>
    <property type="project" value="TreeGrafter"/>
</dbReference>
<keyword evidence="9 16" id="KW-0808">Transferase</keyword>
<keyword evidence="12 16" id="KW-0547">Nucleotide-binding</keyword>
<dbReference type="FunFam" id="3.40.50.2020:FF:000006">
    <property type="entry name" value="Hypoxanthine phosphoribosyltransferase"/>
    <property type="match status" value="1"/>
</dbReference>
<dbReference type="SUPFAM" id="SSF53271">
    <property type="entry name" value="PRTase-like"/>
    <property type="match status" value="1"/>
</dbReference>
<dbReference type="InterPro" id="IPR029057">
    <property type="entry name" value="PRTase-like"/>
</dbReference>
<evidence type="ECO:0000256" key="1">
    <source>
        <dbReference type="ARBA" id="ARBA00001946"/>
    </source>
</evidence>
<dbReference type="Proteomes" id="UP000070383">
    <property type="component" value="Unassembled WGS sequence"/>
</dbReference>
<dbReference type="PANTHER" id="PTHR43340:SF1">
    <property type="entry name" value="HYPOXANTHINE PHOSPHORIBOSYLTRANSFERASE"/>
    <property type="match status" value="1"/>
</dbReference>
<organism evidence="18 19">
    <name type="scientific">Anaerococcus tetradius</name>
    <dbReference type="NCBI Taxonomy" id="33036"/>
    <lineage>
        <taxon>Bacteria</taxon>
        <taxon>Bacillati</taxon>
        <taxon>Bacillota</taxon>
        <taxon>Tissierellia</taxon>
        <taxon>Tissierellales</taxon>
        <taxon>Peptoniphilaceae</taxon>
        <taxon>Anaerococcus</taxon>
    </lineage>
</organism>
<dbReference type="EMBL" id="LRPM01000086">
    <property type="protein sequence ID" value="KWZ76414.1"/>
    <property type="molecule type" value="Genomic_DNA"/>
</dbReference>
<dbReference type="UniPathway" id="UPA00591">
    <property type="reaction ID" value="UER00648"/>
</dbReference>
<keyword evidence="13 16" id="KW-0460">Magnesium</keyword>
<dbReference type="PANTHER" id="PTHR43340">
    <property type="entry name" value="HYPOXANTHINE-GUANINE PHOSPHORIBOSYLTRANSFERASE"/>
    <property type="match status" value="1"/>
</dbReference>
<comment type="catalytic activity">
    <reaction evidence="14">
        <text>GMP + diphosphate = guanine + 5-phospho-alpha-D-ribose 1-diphosphate</text>
        <dbReference type="Rhea" id="RHEA:25424"/>
        <dbReference type="ChEBI" id="CHEBI:16235"/>
        <dbReference type="ChEBI" id="CHEBI:33019"/>
        <dbReference type="ChEBI" id="CHEBI:58017"/>
        <dbReference type="ChEBI" id="CHEBI:58115"/>
        <dbReference type="EC" id="2.4.2.8"/>
    </reaction>
    <physiologicalReaction direction="right-to-left" evidence="14">
        <dbReference type="Rhea" id="RHEA:25426"/>
    </physiologicalReaction>
</comment>
<evidence type="ECO:0000256" key="12">
    <source>
        <dbReference type="ARBA" id="ARBA00022741"/>
    </source>
</evidence>
<dbReference type="GO" id="GO:0000166">
    <property type="term" value="F:nucleotide binding"/>
    <property type="evidence" value="ECO:0007669"/>
    <property type="project" value="UniProtKB-KW"/>
</dbReference>
<dbReference type="EC" id="2.4.2.8" evidence="16"/>
<evidence type="ECO:0000256" key="14">
    <source>
        <dbReference type="ARBA" id="ARBA00048811"/>
    </source>
</evidence>
<dbReference type="Gene3D" id="3.40.50.2020">
    <property type="match status" value="1"/>
</dbReference>
<evidence type="ECO:0000313" key="18">
    <source>
        <dbReference type="EMBL" id="KWZ76414.1"/>
    </source>
</evidence>
<comment type="catalytic activity">
    <reaction evidence="15">
        <text>IMP + diphosphate = hypoxanthine + 5-phospho-alpha-D-ribose 1-diphosphate</text>
        <dbReference type="Rhea" id="RHEA:17973"/>
        <dbReference type="ChEBI" id="CHEBI:17368"/>
        <dbReference type="ChEBI" id="CHEBI:33019"/>
        <dbReference type="ChEBI" id="CHEBI:58017"/>
        <dbReference type="ChEBI" id="CHEBI:58053"/>
        <dbReference type="EC" id="2.4.2.8"/>
    </reaction>
    <physiologicalReaction direction="right-to-left" evidence="15">
        <dbReference type="Rhea" id="RHEA:17975"/>
    </physiologicalReaction>
</comment>
<evidence type="ECO:0000256" key="2">
    <source>
        <dbReference type="ARBA" id="ARBA00002049"/>
    </source>
</evidence>
<evidence type="ECO:0000256" key="8">
    <source>
        <dbReference type="ARBA" id="ARBA00022676"/>
    </source>
</evidence>
<dbReference type="OrthoDB" id="9802824at2"/>
<protein>
    <recommendedName>
        <fullName evidence="16">Hypoxanthine phosphoribosyltransferase</fullName>
        <ecNumber evidence="16">2.4.2.8</ecNumber>
    </recommendedName>
</protein>
<evidence type="ECO:0000256" key="7">
    <source>
        <dbReference type="ARBA" id="ARBA00022490"/>
    </source>
</evidence>
<evidence type="ECO:0000256" key="10">
    <source>
        <dbReference type="ARBA" id="ARBA00022723"/>
    </source>
</evidence>
<evidence type="ECO:0000256" key="5">
    <source>
        <dbReference type="ARBA" id="ARBA00004676"/>
    </source>
</evidence>
<dbReference type="NCBIfam" id="TIGR01203">
    <property type="entry name" value="HGPRTase"/>
    <property type="match status" value="1"/>
</dbReference>
<dbReference type="GO" id="GO:0032263">
    <property type="term" value="P:GMP salvage"/>
    <property type="evidence" value="ECO:0007669"/>
    <property type="project" value="TreeGrafter"/>
</dbReference>
<dbReference type="InterPro" id="IPR000836">
    <property type="entry name" value="PRTase_dom"/>
</dbReference>
<dbReference type="GO" id="GO:0006178">
    <property type="term" value="P:guanine salvage"/>
    <property type="evidence" value="ECO:0007669"/>
    <property type="project" value="TreeGrafter"/>
</dbReference>
<proteinExistence type="inferred from homology"/>
<keyword evidence="11 16" id="KW-0660">Purine salvage</keyword>
<evidence type="ECO:0000256" key="3">
    <source>
        <dbReference type="ARBA" id="ARBA00004496"/>
    </source>
</evidence>
<keyword evidence="8 16" id="KW-0328">Glycosyltransferase</keyword>
<comment type="subcellular location">
    <subcellularLocation>
        <location evidence="3 16">Cytoplasm</location>
    </subcellularLocation>
</comment>
<dbReference type="PATRIC" id="fig|33036.3.peg.1796"/>
<keyword evidence="19" id="KW-1185">Reference proteome</keyword>
<dbReference type="STRING" id="33036.HMPREF3200_01818"/>
<evidence type="ECO:0000256" key="11">
    <source>
        <dbReference type="ARBA" id="ARBA00022726"/>
    </source>
</evidence>
<dbReference type="RefSeq" id="WP_060929888.1">
    <property type="nucleotide sequence ID" value="NZ_KQ955298.1"/>
</dbReference>
<evidence type="ECO:0000313" key="19">
    <source>
        <dbReference type="Proteomes" id="UP000070383"/>
    </source>
</evidence>
<dbReference type="GO" id="GO:0032264">
    <property type="term" value="P:IMP salvage"/>
    <property type="evidence" value="ECO:0007669"/>
    <property type="project" value="UniProtKB-UniPathway"/>
</dbReference>
<feature type="domain" description="Phosphoribosyltransferase" evidence="17">
    <location>
        <begin position="18"/>
        <end position="164"/>
    </location>
</feature>
<dbReference type="GO" id="GO:0046100">
    <property type="term" value="P:hypoxanthine metabolic process"/>
    <property type="evidence" value="ECO:0007669"/>
    <property type="project" value="TreeGrafter"/>
</dbReference>
<comment type="similarity">
    <text evidence="6 16">Belongs to the purine/pyrimidine phosphoribosyltransferase family.</text>
</comment>
<evidence type="ECO:0000256" key="4">
    <source>
        <dbReference type="ARBA" id="ARBA00004669"/>
    </source>
</evidence>
<sequence length="189" mass="21759">MITDYSDIIERVLIDEDSLHKKIKQLAQTINTYYADKGTLILVGILKGSVMFMSELAKELKVDLMMDFMIVSSYAENTYSSGNVKILKDLDIDIKDKEVLIVEDIIDTGYTLKKTKENLINRQANDVKIVTLLDKPERREVEIKSDWSGFKIPNEFVVGFGLDYNQMYRNLPYIGVVKRSVYENIEDAK</sequence>
<dbReference type="GO" id="GO:0005829">
    <property type="term" value="C:cytosol"/>
    <property type="evidence" value="ECO:0007669"/>
    <property type="project" value="TreeGrafter"/>
</dbReference>
<evidence type="ECO:0000256" key="6">
    <source>
        <dbReference type="ARBA" id="ARBA00008391"/>
    </source>
</evidence>
<dbReference type="AlphaFoldDB" id="A0A133KA70"/>